<organism evidence="1 2">
    <name type="scientific">Tsukamurella phage TIN2</name>
    <dbReference type="NCBI Taxonomy" id="1636545"/>
    <lineage>
        <taxon>Viruses</taxon>
        <taxon>Duplodnaviria</taxon>
        <taxon>Heunggongvirae</taxon>
        <taxon>Uroviricota</taxon>
        <taxon>Caudoviricetes</taxon>
        <taxon>Tinduovirus</taxon>
        <taxon>Tinduovirus TIN2</taxon>
    </lineage>
</organism>
<protein>
    <submittedName>
        <fullName evidence="1">Uncharacterized protein</fullName>
    </submittedName>
</protein>
<dbReference type="KEGG" id="vg:26631050"/>
<dbReference type="OrthoDB" id="35079at10239"/>
<dbReference type="EMBL" id="KR011062">
    <property type="protein sequence ID" value="AKJ71779.1"/>
    <property type="molecule type" value="Genomic_DNA"/>
</dbReference>
<evidence type="ECO:0000313" key="1">
    <source>
        <dbReference type="EMBL" id="AKJ71779.1"/>
    </source>
</evidence>
<keyword evidence="2" id="KW-1185">Reference proteome</keyword>
<dbReference type="GeneID" id="26631050"/>
<dbReference type="RefSeq" id="YP_009204524.1">
    <property type="nucleotide sequence ID" value="NC_028865.1"/>
</dbReference>
<dbReference type="Proteomes" id="UP000203853">
    <property type="component" value="Segment"/>
</dbReference>
<reference evidence="1 2" key="1">
    <citation type="journal article" date="2015" name="Appl. Environ. Microbiol.">
        <title>Three of a Kind: Genetically Similar Tsukamurella Phages TIN2, TIN3, and TIN4.</title>
        <authorList>
            <person name="Dyson Z.A."/>
            <person name="Tucci J."/>
            <person name="Seviour R.J."/>
            <person name="Petrovski S."/>
        </authorList>
    </citation>
    <scope>NUCLEOTIDE SEQUENCE [LARGE SCALE GENOMIC DNA]</scope>
</reference>
<name>A0A0K0N5J2_9CAUD</name>
<accession>A0A0K0N5J2</accession>
<evidence type="ECO:0000313" key="2">
    <source>
        <dbReference type="Proteomes" id="UP000203853"/>
    </source>
</evidence>
<proteinExistence type="predicted"/>
<sequence length="102" mass="11537">MPTLANCTNCARVVDVYSAWLGSAGYLCDTCEQDLVCPECTQLIPLCDCDEPPAELIERLTKERDFWLKQACTRTSRIGAMFTLARAENIERDLVYLLSKKK</sequence>
<gene>
    <name evidence="1" type="ORF">TIN2_89</name>
</gene>